<proteinExistence type="inferred from homology"/>
<dbReference type="Gene3D" id="3.30.1330.30">
    <property type="match status" value="1"/>
</dbReference>
<dbReference type="PANTHER" id="PTHR46429:SF1">
    <property type="entry name" value="23S RRNA (GUANOSINE-2'-O-)-METHYLTRANSFERASE RLMB"/>
    <property type="match status" value="1"/>
</dbReference>
<dbReference type="CDD" id="cd18103">
    <property type="entry name" value="SpoU-like_RlmB"/>
    <property type="match status" value="1"/>
</dbReference>
<dbReference type="InterPro" id="IPR013123">
    <property type="entry name" value="SpoU_subst-bd"/>
</dbReference>
<dbReference type="SMART" id="SM00967">
    <property type="entry name" value="SpoU_sub_bind"/>
    <property type="match status" value="1"/>
</dbReference>
<dbReference type="InterPro" id="IPR029028">
    <property type="entry name" value="Alpha/beta_knot_MTases"/>
</dbReference>
<evidence type="ECO:0000256" key="3">
    <source>
        <dbReference type="ARBA" id="ARBA00022679"/>
    </source>
</evidence>
<dbReference type="RefSeq" id="WP_129929997.1">
    <property type="nucleotide sequence ID" value="NZ_CP159510.1"/>
</dbReference>
<keyword evidence="3" id="KW-0808">Transferase</keyword>
<dbReference type="Pfam" id="PF00588">
    <property type="entry name" value="SpoU_methylase"/>
    <property type="match status" value="1"/>
</dbReference>
<dbReference type="InterPro" id="IPR029026">
    <property type="entry name" value="tRNA_m1G_MTases_N"/>
</dbReference>
<dbReference type="Gene3D" id="3.40.1280.10">
    <property type="match status" value="1"/>
</dbReference>
<dbReference type="AlphaFoldDB" id="A0AAU8IH97"/>
<keyword evidence="2" id="KW-0489">Methyltransferase</keyword>
<comment type="similarity">
    <text evidence="1">Belongs to the class IV-like SAM-binding methyltransferase superfamily. RNA methyltransferase TrmH family.</text>
</comment>
<dbReference type="PANTHER" id="PTHR46429">
    <property type="entry name" value="23S RRNA (GUANOSINE-2'-O-)-METHYLTRANSFERASE RLMB"/>
    <property type="match status" value="1"/>
</dbReference>
<dbReference type="GO" id="GO:0006396">
    <property type="term" value="P:RNA processing"/>
    <property type="evidence" value="ECO:0007669"/>
    <property type="project" value="InterPro"/>
</dbReference>
<evidence type="ECO:0000259" key="4">
    <source>
        <dbReference type="SMART" id="SM00967"/>
    </source>
</evidence>
<dbReference type="GO" id="GO:0003723">
    <property type="term" value="F:RNA binding"/>
    <property type="evidence" value="ECO:0007669"/>
    <property type="project" value="InterPro"/>
</dbReference>
<organism evidence="5">
    <name type="scientific">Sporolactobacillus sp. Y61</name>
    <dbReference type="NCBI Taxonomy" id="3160863"/>
    <lineage>
        <taxon>Bacteria</taxon>
        <taxon>Bacillati</taxon>
        <taxon>Bacillota</taxon>
        <taxon>Bacilli</taxon>
        <taxon>Bacillales</taxon>
        <taxon>Sporolactobacillaceae</taxon>
        <taxon>Sporolactobacillus</taxon>
    </lineage>
</organism>
<accession>A0AAU8IH97</accession>
<dbReference type="SUPFAM" id="SSF75217">
    <property type="entry name" value="alpha/beta knot"/>
    <property type="match status" value="1"/>
</dbReference>
<dbReference type="GO" id="GO:0005829">
    <property type="term" value="C:cytosol"/>
    <property type="evidence" value="ECO:0007669"/>
    <property type="project" value="TreeGrafter"/>
</dbReference>
<dbReference type="InterPro" id="IPR029064">
    <property type="entry name" value="Ribosomal_eL30-like_sf"/>
</dbReference>
<dbReference type="SUPFAM" id="SSF55315">
    <property type="entry name" value="L30e-like"/>
    <property type="match status" value="1"/>
</dbReference>
<dbReference type="EMBL" id="CP159510">
    <property type="protein sequence ID" value="XCJ17557.1"/>
    <property type="molecule type" value="Genomic_DNA"/>
</dbReference>
<evidence type="ECO:0000256" key="1">
    <source>
        <dbReference type="ARBA" id="ARBA00007228"/>
    </source>
</evidence>
<dbReference type="InterPro" id="IPR001537">
    <property type="entry name" value="SpoU_MeTrfase"/>
</dbReference>
<gene>
    <name evidence="5" type="primary">rlmB</name>
    <name evidence="5" type="ORF">ABNN70_03330</name>
</gene>
<feature type="domain" description="RNA 2-O ribose methyltransferase substrate binding" evidence="4">
    <location>
        <begin position="5"/>
        <end position="78"/>
    </location>
</feature>
<evidence type="ECO:0000256" key="2">
    <source>
        <dbReference type="ARBA" id="ARBA00022603"/>
    </source>
</evidence>
<name>A0AAU8IH97_9BACL</name>
<protein>
    <submittedName>
        <fullName evidence="5">23S rRNA (Guanosine(2251)-2'-O)-methyltransferase RlmB</fullName>
    </submittedName>
</protein>
<evidence type="ECO:0000313" key="5">
    <source>
        <dbReference type="EMBL" id="XCJ17557.1"/>
    </source>
</evidence>
<dbReference type="NCBIfam" id="TIGR00186">
    <property type="entry name" value="rRNA_methyl_3"/>
    <property type="match status" value="1"/>
</dbReference>
<dbReference type="GO" id="GO:0032259">
    <property type="term" value="P:methylation"/>
    <property type="evidence" value="ECO:0007669"/>
    <property type="project" value="UniProtKB-KW"/>
</dbReference>
<dbReference type="FunFam" id="3.40.1280.10:FF:000008">
    <property type="entry name" value="Group 3 RNA methyltransferase TrmH"/>
    <property type="match status" value="1"/>
</dbReference>
<dbReference type="InterPro" id="IPR004441">
    <property type="entry name" value="rRNA_MeTrfase_TrmH"/>
</dbReference>
<dbReference type="GO" id="GO:0008173">
    <property type="term" value="F:RNA methyltransferase activity"/>
    <property type="evidence" value="ECO:0007669"/>
    <property type="project" value="InterPro"/>
</dbReference>
<reference evidence="5" key="1">
    <citation type="submission" date="2024-06" db="EMBL/GenBank/DDBJ databases">
        <authorList>
            <person name="Fan A."/>
            <person name="Zhang F.Y."/>
            <person name="Zhang L."/>
        </authorList>
    </citation>
    <scope>NUCLEOTIDE SEQUENCE</scope>
    <source>
        <strain evidence="5">Y61</strain>
    </source>
</reference>
<sequence>MSDEWIIGRHPVAEAIRSGREINKVWMNKEGRGLGELLDLIKSHQIAVQFVPRKKLDQLSRSSQHQGVVASIAAYRYATISDLFALAEKRDEPPFFMMLDNIEDPHNLGSILRTADASGCQGIIIPKRRSVGLTSVVAKASTGAIEYVPVARVSNLAQTIDELKKKGIWFAGTAADADSSYDETDYTMPVCLIIGNEGTGISQLVRKKCDFFIHIPMNGKVTSLNASVAAGLMMYEVFRQRRQRKQG</sequence>
<dbReference type="Pfam" id="PF08032">
    <property type="entry name" value="SpoU_sub_bind"/>
    <property type="match status" value="1"/>
</dbReference>